<sequence>MTDTNKMRERFESAWRARYPGHGEIALKRSGLDPEDYCNTRVKDAWWAWQASLAALVVELPEPEPPESYGVTQQNDPEQYEALESRMGAQYSAIFKCKRAIEAQGLKVEVKP</sequence>
<organism evidence="1 2">
    <name type="scientific">Pseudomonas juntendi</name>
    <dbReference type="NCBI Taxonomy" id="2666183"/>
    <lineage>
        <taxon>Bacteria</taxon>
        <taxon>Pseudomonadati</taxon>
        <taxon>Pseudomonadota</taxon>
        <taxon>Gammaproteobacteria</taxon>
        <taxon>Pseudomonadales</taxon>
        <taxon>Pseudomonadaceae</taxon>
        <taxon>Pseudomonas</taxon>
    </lineage>
</organism>
<gene>
    <name evidence="1" type="ORF">PWA60_15120</name>
</gene>
<evidence type="ECO:0000313" key="2">
    <source>
        <dbReference type="Proteomes" id="UP001217631"/>
    </source>
</evidence>
<proteinExistence type="predicted"/>
<name>A0AAJ5S4A7_9PSED</name>
<dbReference type="InterPro" id="IPR058601">
    <property type="entry name" value="Phage_phiTE_015-like"/>
</dbReference>
<protein>
    <submittedName>
        <fullName evidence="1">Uncharacterized protein</fullName>
    </submittedName>
</protein>
<evidence type="ECO:0000313" key="1">
    <source>
        <dbReference type="EMBL" id="WEA18641.1"/>
    </source>
</evidence>
<accession>A0AAJ5S4A7</accession>
<dbReference type="RefSeq" id="WP_274999883.1">
    <property type="nucleotide sequence ID" value="NZ_CP118677.1"/>
</dbReference>
<reference evidence="1" key="1">
    <citation type="submission" date="2023-02" db="EMBL/GenBank/DDBJ databases">
        <title>tmexCD-toprJ-like cluster.</title>
        <authorList>
            <person name="Gao X."/>
            <person name="Wang C."/>
            <person name="Liu J."/>
        </authorList>
    </citation>
    <scope>NUCLEOTIDE SEQUENCE</scope>
    <source>
        <strain evidence="1">GDW21C697WI</strain>
    </source>
</reference>
<dbReference type="Proteomes" id="UP001217631">
    <property type="component" value="Chromosome"/>
</dbReference>
<dbReference type="Pfam" id="PF26207">
    <property type="entry name" value="Phage_phiTE_015"/>
    <property type="match status" value="1"/>
</dbReference>
<dbReference type="AlphaFoldDB" id="A0AAJ5S4A7"/>
<dbReference type="EMBL" id="CP118677">
    <property type="protein sequence ID" value="WEA18641.1"/>
    <property type="molecule type" value="Genomic_DNA"/>
</dbReference>